<feature type="domain" description="DUF4166" evidence="1">
    <location>
        <begin position="21"/>
        <end position="207"/>
    </location>
</feature>
<evidence type="ECO:0000313" key="2">
    <source>
        <dbReference type="EMBL" id="WEG08844.1"/>
    </source>
</evidence>
<organism evidence="2 3">
    <name type="scientific">Microbacterium horticulturae</name>
    <dbReference type="NCBI Taxonomy" id="3028316"/>
    <lineage>
        <taxon>Bacteria</taxon>
        <taxon>Bacillati</taxon>
        <taxon>Actinomycetota</taxon>
        <taxon>Actinomycetes</taxon>
        <taxon>Micrococcales</taxon>
        <taxon>Microbacteriaceae</taxon>
        <taxon>Microbacterium</taxon>
    </lineage>
</organism>
<reference evidence="2 3" key="1">
    <citation type="submission" date="2023-03" db="EMBL/GenBank/DDBJ databases">
        <title>Genome sequence of Microbacterium sp. KACC 23027.</title>
        <authorList>
            <person name="Kim S."/>
            <person name="Heo J."/>
            <person name="Kwon S.-W."/>
        </authorList>
    </citation>
    <scope>NUCLEOTIDE SEQUENCE [LARGE SCALE GENOMIC DNA]</scope>
    <source>
        <strain evidence="2 3">KACC 23027</strain>
    </source>
</reference>
<evidence type="ECO:0000313" key="3">
    <source>
        <dbReference type="Proteomes" id="UP001214553"/>
    </source>
</evidence>
<dbReference type="Pfam" id="PF13761">
    <property type="entry name" value="DUF4166"/>
    <property type="match status" value="1"/>
</dbReference>
<dbReference type="RefSeq" id="WP_275278171.1">
    <property type="nucleotide sequence ID" value="NZ_CP119108.1"/>
</dbReference>
<accession>A0ABY8BXB9</accession>
<dbReference type="InterPro" id="IPR025311">
    <property type="entry name" value="DUF4166"/>
</dbReference>
<gene>
    <name evidence="2" type="ORF">PU630_16630</name>
</gene>
<name>A0ABY8BXB9_9MICO</name>
<protein>
    <submittedName>
        <fullName evidence="2">DUF4166 domain-containing protein</fullName>
    </submittedName>
</protein>
<dbReference type="EMBL" id="CP119108">
    <property type="protein sequence ID" value="WEG08844.1"/>
    <property type="molecule type" value="Genomic_DNA"/>
</dbReference>
<dbReference type="Proteomes" id="UP001214553">
    <property type="component" value="Chromosome"/>
</dbReference>
<evidence type="ECO:0000259" key="1">
    <source>
        <dbReference type="Pfam" id="PF13761"/>
    </source>
</evidence>
<proteinExistence type="predicted"/>
<sequence length="230" mass="26267">MTDGQSPGVFARGIGADFDKLHPMMQKRFGVSVANGRACVGTGVMHEIRRSPWWARPFLLLGATRNILFPESGSEVPFRIDNYPYIDDFGRETVTFIRTMHVGPGRRRRFDATMIYSERRGCVVDYLGTHQHLPVDLDLSVTERGGLRLISGEQRFYEGPIAFRFPLLFSGRAHLTEHYDDERGSYVIDLAVRNRIVGLLFGYRGEFTCEFPDAAAMPVSLKPYREERRE</sequence>
<keyword evidence="3" id="KW-1185">Reference proteome</keyword>